<proteinExistence type="predicted"/>
<dbReference type="RefSeq" id="WP_328983437.1">
    <property type="nucleotide sequence ID" value="NZ_CP121472.1"/>
</dbReference>
<accession>A0ABZ0SAF2</accession>
<evidence type="ECO:0000256" key="1">
    <source>
        <dbReference type="SAM" id="Phobius"/>
    </source>
</evidence>
<feature type="transmembrane region" description="Helical" evidence="1">
    <location>
        <begin position="64"/>
        <end position="82"/>
    </location>
</feature>
<protein>
    <submittedName>
        <fullName evidence="2">Uncharacterized protein</fullName>
    </submittedName>
</protein>
<evidence type="ECO:0000313" key="2">
    <source>
        <dbReference type="EMBL" id="WPL17628.1"/>
    </source>
</evidence>
<sequence>MQQKKLTGLIGSTFLCVGVFAPIATIPMVDNINYVRNGSGDGVIVLILAIIALILVLIDKYKGLWFTSFGSVVVMLFSFLNFQTKISQAKQQMSYELSGNPFRGLDDMAMQSVQLEWGWSLLIIGVSLMFMSATITEKASVDVLNGN</sequence>
<keyword evidence="1" id="KW-0812">Transmembrane</keyword>
<gene>
    <name evidence="2" type="ORF">Thiowin_02655</name>
</gene>
<keyword evidence="1" id="KW-0472">Membrane</keyword>
<name>A0ABZ0SAF2_9GAMM</name>
<feature type="transmembrane region" description="Helical" evidence="1">
    <location>
        <begin position="117"/>
        <end position="135"/>
    </location>
</feature>
<feature type="transmembrane region" description="Helical" evidence="1">
    <location>
        <begin position="6"/>
        <end position="26"/>
    </location>
</feature>
<evidence type="ECO:0000313" key="3">
    <source>
        <dbReference type="Proteomes" id="UP001432180"/>
    </source>
</evidence>
<dbReference type="Proteomes" id="UP001432180">
    <property type="component" value="Chromosome"/>
</dbReference>
<organism evidence="2 3">
    <name type="scientific">Thiorhodovibrio winogradskyi</name>
    <dbReference type="NCBI Taxonomy" id="77007"/>
    <lineage>
        <taxon>Bacteria</taxon>
        <taxon>Pseudomonadati</taxon>
        <taxon>Pseudomonadota</taxon>
        <taxon>Gammaproteobacteria</taxon>
        <taxon>Chromatiales</taxon>
        <taxon>Chromatiaceae</taxon>
        <taxon>Thiorhodovibrio</taxon>
    </lineage>
</organism>
<reference evidence="2 3" key="1">
    <citation type="journal article" date="2023" name="Microorganisms">
        <title>Thiorhodovibrio frisius and Trv. litoralis spp. nov., Two Novel Members from a Clade of Fastidious Purple Sulfur Bacteria That Exhibit Unique Red-Shifted Light-Harvesting Capabilities.</title>
        <authorList>
            <person name="Methner A."/>
            <person name="Kuzyk S.B."/>
            <person name="Petersen J."/>
            <person name="Bauer S."/>
            <person name="Brinkmann H."/>
            <person name="Sichau K."/>
            <person name="Wanner G."/>
            <person name="Wolf J."/>
            <person name="Neumann-Schaal M."/>
            <person name="Henke P."/>
            <person name="Tank M."/>
            <person name="Sproer C."/>
            <person name="Bunk B."/>
            <person name="Overmann J."/>
        </authorList>
    </citation>
    <scope>NUCLEOTIDE SEQUENCE [LARGE SCALE GENOMIC DNA]</scope>
    <source>
        <strain evidence="2 3">DSM 6702</strain>
    </source>
</reference>
<keyword evidence="1" id="KW-1133">Transmembrane helix</keyword>
<dbReference type="EMBL" id="CP121472">
    <property type="protein sequence ID" value="WPL17628.1"/>
    <property type="molecule type" value="Genomic_DNA"/>
</dbReference>
<feature type="transmembrane region" description="Helical" evidence="1">
    <location>
        <begin position="38"/>
        <end position="58"/>
    </location>
</feature>
<keyword evidence="3" id="KW-1185">Reference proteome</keyword>